<reference evidence="1 2" key="1">
    <citation type="submission" date="2014-04" db="EMBL/GenBank/DDBJ databases">
        <authorList>
            <consortium name="DOE Joint Genome Institute"/>
            <person name="Kuo A."/>
            <person name="Kohler A."/>
            <person name="Costa M.D."/>
            <person name="Nagy L.G."/>
            <person name="Floudas D."/>
            <person name="Copeland A."/>
            <person name="Barry K.W."/>
            <person name="Cichocki N."/>
            <person name="Veneault-Fourrey C."/>
            <person name="LaButti K."/>
            <person name="Lindquist E.A."/>
            <person name="Lipzen A."/>
            <person name="Lundell T."/>
            <person name="Morin E."/>
            <person name="Murat C."/>
            <person name="Sun H."/>
            <person name="Tunlid A."/>
            <person name="Henrissat B."/>
            <person name="Grigoriev I.V."/>
            <person name="Hibbett D.S."/>
            <person name="Martin F."/>
            <person name="Nordberg H.P."/>
            <person name="Cantor M.N."/>
            <person name="Hua S.X."/>
        </authorList>
    </citation>
    <scope>NUCLEOTIDE SEQUENCE [LARGE SCALE GENOMIC DNA]</scope>
    <source>
        <strain evidence="1 2">441</strain>
    </source>
</reference>
<name>A0A0C9ZET2_9AGAM</name>
<feature type="non-terminal residue" evidence="1">
    <location>
        <position position="69"/>
    </location>
</feature>
<dbReference type="AlphaFoldDB" id="A0A0C9ZET2"/>
<dbReference type="Proteomes" id="UP000054018">
    <property type="component" value="Unassembled WGS sequence"/>
</dbReference>
<organism evidence="1 2">
    <name type="scientific">Pisolithus microcarpus 441</name>
    <dbReference type="NCBI Taxonomy" id="765257"/>
    <lineage>
        <taxon>Eukaryota</taxon>
        <taxon>Fungi</taxon>
        <taxon>Dikarya</taxon>
        <taxon>Basidiomycota</taxon>
        <taxon>Agaricomycotina</taxon>
        <taxon>Agaricomycetes</taxon>
        <taxon>Agaricomycetidae</taxon>
        <taxon>Boletales</taxon>
        <taxon>Sclerodermatineae</taxon>
        <taxon>Pisolithaceae</taxon>
        <taxon>Pisolithus</taxon>
    </lineage>
</organism>
<accession>A0A0C9ZET2</accession>
<evidence type="ECO:0000313" key="2">
    <source>
        <dbReference type="Proteomes" id="UP000054018"/>
    </source>
</evidence>
<evidence type="ECO:0000313" key="1">
    <source>
        <dbReference type="EMBL" id="KIK24424.1"/>
    </source>
</evidence>
<proteinExistence type="predicted"/>
<protein>
    <submittedName>
        <fullName evidence="1">Uncharacterized protein</fullName>
    </submittedName>
</protein>
<gene>
    <name evidence="1" type="ORF">PISMIDRAFT_42168</name>
</gene>
<keyword evidence="2" id="KW-1185">Reference proteome</keyword>
<dbReference type="EMBL" id="KN833716">
    <property type="protein sequence ID" value="KIK24424.1"/>
    <property type="molecule type" value="Genomic_DNA"/>
</dbReference>
<reference evidence="2" key="2">
    <citation type="submission" date="2015-01" db="EMBL/GenBank/DDBJ databases">
        <title>Evolutionary Origins and Diversification of the Mycorrhizal Mutualists.</title>
        <authorList>
            <consortium name="DOE Joint Genome Institute"/>
            <consortium name="Mycorrhizal Genomics Consortium"/>
            <person name="Kohler A."/>
            <person name="Kuo A."/>
            <person name="Nagy L.G."/>
            <person name="Floudas D."/>
            <person name="Copeland A."/>
            <person name="Barry K.W."/>
            <person name="Cichocki N."/>
            <person name="Veneault-Fourrey C."/>
            <person name="LaButti K."/>
            <person name="Lindquist E.A."/>
            <person name="Lipzen A."/>
            <person name="Lundell T."/>
            <person name="Morin E."/>
            <person name="Murat C."/>
            <person name="Riley R."/>
            <person name="Ohm R."/>
            <person name="Sun H."/>
            <person name="Tunlid A."/>
            <person name="Henrissat B."/>
            <person name="Grigoriev I.V."/>
            <person name="Hibbett D.S."/>
            <person name="Martin F."/>
        </authorList>
    </citation>
    <scope>NUCLEOTIDE SEQUENCE [LARGE SCALE GENOMIC DNA]</scope>
    <source>
        <strain evidence="2">441</strain>
    </source>
</reference>
<dbReference type="HOGENOM" id="CLU_157667_2_1_1"/>
<feature type="non-terminal residue" evidence="1">
    <location>
        <position position="1"/>
    </location>
</feature>
<dbReference type="OrthoDB" id="3264327at2759"/>
<sequence length="69" mass="7800">KDFVCVVNVQHNCIDSGCAGSVHSTICQERSETTRTWTVIRHEPTPKFFLNVYSIHNYTHILAALPLSL</sequence>